<dbReference type="NCBIfam" id="NF009206">
    <property type="entry name" value="PRK12555.1"/>
    <property type="match status" value="1"/>
</dbReference>
<gene>
    <name evidence="5" type="primary">cheB</name>
    <name evidence="10" type="ORF">KI809_10475</name>
</gene>
<evidence type="ECO:0000256" key="1">
    <source>
        <dbReference type="ARBA" id="ARBA00022490"/>
    </source>
</evidence>
<dbReference type="Pfam" id="PF01339">
    <property type="entry name" value="CheB_methylest"/>
    <property type="match status" value="1"/>
</dbReference>
<dbReference type="PIRSF" id="PIRSF000876">
    <property type="entry name" value="RR_chemtxs_CheB"/>
    <property type="match status" value="1"/>
</dbReference>
<dbReference type="GO" id="GO:0050568">
    <property type="term" value="F:protein-glutamine glutaminase activity"/>
    <property type="evidence" value="ECO:0007669"/>
    <property type="project" value="UniProtKB-UniRule"/>
</dbReference>
<proteinExistence type="inferred from homology"/>
<comment type="catalytic activity">
    <reaction evidence="5">
        <text>L-glutaminyl-[protein] + H2O = L-glutamyl-[protein] + NH4(+)</text>
        <dbReference type="Rhea" id="RHEA:16441"/>
        <dbReference type="Rhea" id="RHEA-COMP:10207"/>
        <dbReference type="Rhea" id="RHEA-COMP:10208"/>
        <dbReference type="ChEBI" id="CHEBI:15377"/>
        <dbReference type="ChEBI" id="CHEBI:28938"/>
        <dbReference type="ChEBI" id="CHEBI:29973"/>
        <dbReference type="ChEBI" id="CHEBI:30011"/>
        <dbReference type="EC" id="3.5.1.44"/>
    </reaction>
</comment>
<dbReference type="InterPro" id="IPR011006">
    <property type="entry name" value="CheY-like_superfamily"/>
</dbReference>
<evidence type="ECO:0000313" key="10">
    <source>
        <dbReference type="EMBL" id="MBT0664724.1"/>
    </source>
</evidence>
<comment type="catalytic activity">
    <reaction evidence="4 5">
        <text>[protein]-L-glutamate 5-O-methyl ester + H2O = L-glutamyl-[protein] + methanol + H(+)</text>
        <dbReference type="Rhea" id="RHEA:23236"/>
        <dbReference type="Rhea" id="RHEA-COMP:10208"/>
        <dbReference type="Rhea" id="RHEA-COMP:10311"/>
        <dbReference type="ChEBI" id="CHEBI:15377"/>
        <dbReference type="ChEBI" id="CHEBI:15378"/>
        <dbReference type="ChEBI" id="CHEBI:17790"/>
        <dbReference type="ChEBI" id="CHEBI:29973"/>
        <dbReference type="ChEBI" id="CHEBI:82795"/>
        <dbReference type="EC" id="3.1.1.61"/>
    </reaction>
</comment>
<dbReference type="PANTHER" id="PTHR42872">
    <property type="entry name" value="PROTEIN-GLUTAMATE METHYLESTERASE/PROTEIN-GLUTAMINE GLUTAMINASE"/>
    <property type="match status" value="1"/>
</dbReference>
<comment type="domain">
    <text evidence="5">Contains a C-terminal catalytic domain, and an N-terminal region which modulates catalytic activity.</text>
</comment>
<keyword evidence="3 5" id="KW-0378">Hydrolase</keyword>
<dbReference type="SUPFAM" id="SSF52738">
    <property type="entry name" value="Methylesterase CheB, C-terminal domain"/>
    <property type="match status" value="1"/>
</dbReference>
<keyword evidence="1 5" id="KW-0963">Cytoplasm</keyword>
<sequence length="350" mass="37384">MAGKIKVLIIDDSAVIRALLTEILNEAPDIEVVGSAPDPIFAKNKIISLMPDVITLDVEMPRMDGLTFLEELMRTNPLPVVMVSSLTQKACNTTLRALELGAIDYVTKPSIDISEGLADLGNEIVRKVKIAAKARVRRSTLPIAQPAAPRPAVSSLDTSKMATTDKLIAIGASTGGTQAITEVIMGMPESVAGIVIVQHMPPLFTKSFAVRLNDMARVQVKEAEHGDRVLRGTAYIAPGGKHMAVRRNGAMYYIELSDGPPVNYVKPAVDILFRSVALHAGRNAVGAVLTGMGEDGARGLKEMRDRGAVTFAQDEATSVVFGMPKKAIEMGAAERVLPLPQIARALMDAI</sequence>
<dbReference type="Proteomes" id="UP000811899">
    <property type="component" value="Unassembled WGS sequence"/>
</dbReference>
<dbReference type="Gene3D" id="3.40.50.2300">
    <property type="match status" value="1"/>
</dbReference>
<evidence type="ECO:0000256" key="6">
    <source>
        <dbReference type="PROSITE-ProRule" id="PRU00050"/>
    </source>
</evidence>
<dbReference type="CDD" id="cd17541">
    <property type="entry name" value="REC_CheB-like"/>
    <property type="match status" value="1"/>
</dbReference>
<dbReference type="Gene3D" id="3.40.50.180">
    <property type="entry name" value="Methylesterase CheB, C-terminal domain"/>
    <property type="match status" value="1"/>
</dbReference>
<feature type="modified residue" description="4-aspartylphosphate" evidence="5 7">
    <location>
        <position position="57"/>
    </location>
</feature>
<dbReference type="InterPro" id="IPR035909">
    <property type="entry name" value="CheB_C"/>
</dbReference>
<comment type="similarity">
    <text evidence="5">Belongs to the CheB family.</text>
</comment>
<dbReference type="GO" id="GO:0005737">
    <property type="term" value="C:cytoplasm"/>
    <property type="evidence" value="ECO:0007669"/>
    <property type="project" value="UniProtKB-SubCell"/>
</dbReference>
<name>A0AAW4L1X9_9BACT</name>
<dbReference type="Pfam" id="PF00072">
    <property type="entry name" value="Response_reg"/>
    <property type="match status" value="1"/>
</dbReference>
<evidence type="ECO:0000256" key="2">
    <source>
        <dbReference type="ARBA" id="ARBA00022500"/>
    </source>
</evidence>
<dbReference type="EMBL" id="JAHCVJ010000003">
    <property type="protein sequence ID" value="MBT0664724.1"/>
    <property type="molecule type" value="Genomic_DNA"/>
</dbReference>
<keyword evidence="5 7" id="KW-0597">Phosphoprotein</keyword>
<accession>A0AAW4L1X9</accession>
<comment type="subcellular location">
    <subcellularLocation>
        <location evidence="5">Cytoplasm</location>
    </subcellularLocation>
</comment>
<evidence type="ECO:0000256" key="7">
    <source>
        <dbReference type="PROSITE-ProRule" id="PRU00169"/>
    </source>
</evidence>
<feature type="domain" description="Response regulatory" evidence="8">
    <location>
        <begin position="6"/>
        <end position="123"/>
    </location>
</feature>
<dbReference type="GO" id="GO:0000156">
    <property type="term" value="F:phosphorelay response regulator activity"/>
    <property type="evidence" value="ECO:0007669"/>
    <property type="project" value="InterPro"/>
</dbReference>
<reference evidence="10 11" key="1">
    <citation type="submission" date="2021-05" db="EMBL/GenBank/DDBJ databases">
        <title>The draft genome of Geobacter pelophilus DSM 12255.</title>
        <authorList>
            <person name="Xu Z."/>
            <person name="Masuda Y."/>
            <person name="Itoh H."/>
            <person name="Senoo K."/>
        </authorList>
    </citation>
    <scope>NUCLEOTIDE SEQUENCE [LARGE SCALE GENOMIC DNA]</scope>
    <source>
        <strain evidence="10 11">DSM 12255</strain>
    </source>
</reference>
<dbReference type="NCBIfam" id="NF001965">
    <property type="entry name" value="PRK00742.1"/>
    <property type="match status" value="1"/>
</dbReference>
<protein>
    <recommendedName>
        <fullName evidence="5">Protein-glutamate methylesterase/protein-glutamine glutaminase</fullName>
        <ecNumber evidence="5">3.1.1.61</ecNumber>
        <ecNumber evidence="5">3.5.1.44</ecNumber>
    </recommendedName>
</protein>
<evidence type="ECO:0000313" key="11">
    <source>
        <dbReference type="Proteomes" id="UP000811899"/>
    </source>
</evidence>
<feature type="active site" evidence="5 6">
    <location>
        <position position="199"/>
    </location>
</feature>
<evidence type="ECO:0000259" key="9">
    <source>
        <dbReference type="PROSITE" id="PS50122"/>
    </source>
</evidence>
<dbReference type="SUPFAM" id="SSF52172">
    <property type="entry name" value="CheY-like"/>
    <property type="match status" value="1"/>
</dbReference>
<comment type="caution">
    <text evidence="10">The sequence shown here is derived from an EMBL/GenBank/DDBJ whole genome shotgun (WGS) entry which is preliminary data.</text>
</comment>
<comment type="function">
    <text evidence="5">Involved in chemotaxis. Part of a chemotaxis signal transduction system that modulates chemotaxis in response to various stimuli. Catalyzes the demethylation of specific methylglutamate residues introduced into the chemoreceptors (methyl-accepting chemotaxis proteins or MCP) by CheR. Also mediates the irreversible deamidation of specific glutamine residues to glutamic acid.</text>
</comment>
<dbReference type="EC" id="3.5.1.44" evidence="5"/>
<dbReference type="SMART" id="SM00448">
    <property type="entry name" value="REC"/>
    <property type="match status" value="1"/>
</dbReference>
<evidence type="ECO:0000259" key="8">
    <source>
        <dbReference type="PROSITE" id="PS50110"/>
    </source>
</evidence>
<dbReference type="InterPro" id="IPR008248">
    <property type="entry name" value="CheB-like"/>
</dbReference>
<dbReference type="PROSITE" id="PS50122">
    <property type="entry name" value="CHEB"/>
    <property type="match status" value="1"/>
</dbReference>
<dbReference type="GO" id="GO:0006935">
    <property type="term" value="P:chemotaxis"/>
    <property type="evidence" value="ECO:0007669"/>
    <property type="project" value="UniProtKB-UniRule"/>
</dbReference>
<keyword evidence="11" id="KW-1185">Reference proteome</keyword>
<dbReference type="InterPro" id="IPR000673">
    <property type="entry name" value="Sig_transdc_resp-reg_Me-estase"/>
</dbReference>
<comment type="PTM">
    <text evidence="5">Phosphorylated by CheA. Phosphorylation of the N-terminal regulatory domain activates the methylesterase activity.</text>
</comment>
<evidence type="ECO:0000256" key="3">
    <source>
        <dbReference type="ARBA" id="ARBA00022801"/>
    </source>
</evidence>
<feature type="active site" evidence="5 6">
    <location>
        <position position="173"/>
    </location>
</feature>
<dbReference type="PROSITE" id="PS50110">
    <property type="entry name" value="RESPONSE_REGULATORY"/>
    <property type="match status" value="1"/>
</dbReference>
<dbReference type="InterPro" id="IPR001789">
    <property type="entry name" value="Sig_transdc_resp-reg_receiver"/>
</dbReference>
<dbReference type="PANTHER" id="PTHR42872:SF6">
    <property type="entry name" value="PROTEIN-GLUTAMATE METHYLESTERASE_PROTEIN-GLUTAMINE GLUTAMINASE"/>
    <property type="match status" value="1"/>
</dbReference>
<keyword evidence="2 5" id="KW-0145">Chemotaxis</keyword>
<dbReference type="AlphaFoldDB" id="A0AAW4L1X9"/>
<feature type="domain" description="CheB-type methylesterase" evidence="9">
    <location>
        <begin position="161"/>
        <end position="350"/>
    </location>
</feature>
<dbReference type="HAMAP" id="MF_00099">
    <property type="entry name" value="CheB_chemtxs"/>
    <property type="match status" value="1"/>
</dbReference>
<feature type="active site" evidence="5 6">
    <location>
        <position position="295"/>
    </location>
</feature>
<dbReference type="EC" id="3.1.1.61" evidence="5"/>
<dbReference type="CDD" id="cd16432">
    <property type="entry name" value="CheB_Rec"/>
    <property type="match status" value="1"/>
</dbReference>
<evidence type="ECO:0000256" key="4">
    <source>
        <dbReference type="ARBA" id="ARBA00048267"/>
    </source>
</evidence>
<evidence type="ECO:0000256" key="5">
    <source>
        <dbReference type="HAMAP-Rule" id="MF_00099"/>
    </source>
</evidence>
<organism evidence="10 11">
    <name type="scientific">Geoanaerobacter pelophilus</name>
    <dbReference type="NCBI Taxonomy" id="60036"/>
    <lineage>
        <taxon>Bacteria</taxon>
        <taxon>Pseudomonadati</taxon>
        <taxon>Thermodesulfobacteriota</taxon>
        <taxon>Desulfuromonadia</taxon>
        <taxon>Geobacterales</taxon>
        <taxon>Geobacteraceae</taxon>
        <taxon>Geoanaerobacter</taxon>
    </lineage>
</organism>
<dbReference type="GO" id="GO:0008984">
    <property type="term" value="F:protein-glutamate methylesterase activity"/>
    <property type="evidence" value="ECO:0007669"/>
    <property type="project" value="UniProtKB-UniRule"/>
</dbReference>